<reference evidence="2" key="1">
    <citation type="journal article" date="2014" name="Int. J. Syst. Evol. Microbiol.">
        <title>Complete genome sequence of Corynebacterium casei LMG S-19264T (=DSM 44701T), isolated from a smear-ripened cheese.</title>
        <authorList>
            <consortium name="US DOE Joint Genome Institute (JGI-PGF)"/>
            <person name="Walter F."/>
            <person name="Albersmeier A."/>
            <person name="Kalinowski J."/>
            <person name="Ruckert C."/>
        </authorList>
    </citation>
    <scope>NUCLEOTIDE SEQUENCE</scope>
    <source>
        <strain evidence="2">KCTC 12368</strain>
    </source>
</reference>
<feature type="transmembrane region" description="Helical" evidence="1">
    <location>
        <begin position="34"/>
        <end position="54"/>
    </location>
</feature>
<keyword evidence="1" id="KW-1133">Transmembrane helix</keyword>
<dbReference type="Proteomes" id="UP000619457">
    <property type="component" value="Unassembled WGS sequence"/>
</dbReference>
<dbReference type="RefSeq" id="WP_018472367.1">
    <property type="nucleotide sequence ID" value="NZ_BMWX01000002.1"/>
</dbReference>
<evidence type="ECO:0008006" key="4">
    <source>
        <dbReference type="Google" id="ProtNLM"/>
    </source>
</evidence>
<keyword evidence="3" id="KW-1185">Reference proteome</keyword>
<dbReference type="PANTHER" id="PTHR36974:SF1">
    <property type="entry name" value="DOXX FAMILY MEMBRANE PROTEIN"/>
    <property type="match status" value="1"/>
</dbReference>
<evidence type="ECO:0000256" key="1">
    <source>
        <dbReference type="SAM" id="Phobius"/>
    </source>
</evidence>
<organism evidence="2 3">
    <name type="scientific">Echinicola pacifica</name>
    <dbReference type="NCBI Taxonomy" id="346377"/>
    <lineage>
        <taxon>Bacteria</taxon>
        <taxon>Pseudomonadati</taxon>
        <taxon>Bacteroidota</taxon>
        <taxon>Cytophagia</taxon>
        <taxon>Cytophagales</taxon>
        <taxon>Cyclobacteriaceae</taxon>
        <taxon>Echinicola</taxon>
    </lineage>
</organism>
<evidence type="ECO:0000313" key="3">
    <source>
        <dbReference type="Proteomes" id="UP000619457"/>
    </source>
</evidence>
<gene>
    <name evidence="2" type="ORF">GCM10007049_11040</name>
</gene>
<accession>A0A918PRI7</accession>
<sequence>MKPLIVLFISFFLALLIIKWLTRQFDIFLAARIAMASMLIFTSIGHFVFSKGMAMMIPPVVPFKESLVFLTGILEILLAIGLLIPKLQFLSAWALIVFLVMMLPANIYASLYEVNFEKGNYSGNGPSYLLFRIPLQGLFIFWTYWSSIRN</sequence>
<comment type="caution">
    <text evidence="2">The sequence shown here is derived from an EMBL/GenBank/DDBJ whole genome shotgun (WGS) entry which is preliminary data.</text>
</comment>
<evidence type="ECO:0000313" key="2">
    <source>
        <dbReference type="EMBL" id="GGZ20262.1"/>
    </source>
</evidence>
<feature type="transmembrane region" description="Helical" evidence="1">
    <location>
        <begin position="129"/>
        <end position="145"/>
    </location>
</feature>
<feature type="transmembrane region" description="Helical" evidence="1">
    <location>
        <begin position="66"/>
        <end position="84"/>
    </location>
</feature>
<proteinExistence type="predicted"/>
<dbReference type="PANTHER" id="PTHR36974">
    <property type="entry name" value="MEMBRANE PROTEIN-RELATED"/>
    <property type="match status" value="1"/>
</dbReference>
<name>A0A918PRI7_9BACT</name>
<dbReference type="AlphaFoldDB" id="A0A918PRI7"/>
<protein>
    <recommendedName>
        <fullName evidence="4">DoxX protein</fullName>
    </recommendedName>
</protein>
<feature type="transmembrane region" description="Helical" evidence="1">
    <location>
        <begin position="90"/>
        <end position="109"/>
    </location>
</feature>
<keyword evidence="1" id="KW-0812">Transmembrane</keyword>
<keyword evidence="1" id="KW-0472">Membrane</keyword>
<reference evidence="2" key="2">
    <citation type="submission" date="2020-09" db="EMBL/GenBank/DDBJ databases">
        <authorList>
            <person name="Sun Q."/>
            <person name="Kim S."/>
        </authorList>
    </citation>
    <scope>NUCLEOTIDE SEQUENCE</scope>
    <source>
        <strain evidence="2">KCTC 12368</strain>
    </source>
</reference>
<dbReference type="EMBL" id="BMWX01000002">
    <property type="protein sequence ID" value="GGZ20262.1"/>
    <property type="molecule type" value="Genomic_DNA"/>
</dbReference>